<dbReference type="Pfam" id="PF14561">
    <property type="entry name" value="TPR_20"/>
    <property type="match status" value="1"/>
</dbReference>
<feature type="region of interest" description="Disordered" evidence="1">
    <location>
        <begin position="1"/>
        <end position="36"/>
    </location>
</feature>
<dbReference type="GO" id="GO:0045454">
    <property type="term" value="P:cell redox homeostasis"/>
    <property type="evidence" value="ECO:0007669"/>
    <property type="project" value="TreeGrafter"/>
</dbReference>
<evidence type="ECO:0000256" key="1">
    <source>
        <dbReference type="SAM" id="MobiDB-lite"/>
    </source>
</evidence>
<evidence type="ECO:0000259" key="2">
    <source>
        <dbReference type="PROSITE" id="PS51352"/>
    </source>
</evidence>
<sequence>MSLPPSSTSSLLSGTTAAPGALPAGSLPTGPAGLENTSVAAGADDIREADEKTFMADVIEASRTKPVVVDFWAPENAACQQLTPLLEEAVRATAGQIRLVKVDVKTNKALTAQLMQIGLPLQAVPLVVAFWKGNVVDVFQGLKPVSFIRTFIETLLKDAGLAMPATELLKQATAALKAQDGAQAASLYSQVLETEPENPAAWSGLIRALLALDDVESAEVTLGEVPESLANNEEITSARQAIALFKESQGAAGELETLRKEAQARPEDVDTQLKYASALNGSGKRDEAADVLLALIAKDREGPARAELLRFFDGWGHADPATMTARRKLSTLLFT</sequence>
<protein>
    <submittedName>
        <fullName evidence="3">Tetratricopeptide repeat protein</fullName>
    </submittedName>
</protein>
<dbReference type="Pfam" id="PF14559">
    <property type="entry name" value="TPR_19"/>
    <property type="match status" value="1"/>
</dbReference>
<reference evidence="3 4" key="1">
    <citation type="submission" date="2019-03" db="EMBL/GenBank/DDBJ databases">
        <title>The complete genome sequence of Neokomagataea sp. Jb2 NBRC113641.</title>
        <authorList>
            <person name="Chua K.-O."/>
            <person name="Chan K.-G."/>
            <person name="See-Too W.-S."/>
        </authorList>
    </citation>
    <scope>NUCLEOTIDE SEQUENCE [LARGE SCALE GENOMIC DNA]</scope>
    <source>
        <strain evidence="3 4">Jb2</strain>
    </source>
</reference>
<feature type="domain" description="Thioredoxin" evidence="2">
    <location>
        <begin position="11"/>
        <end position="157"/>
    </location>
</feature>
<dbReference type="InterPro" id="IPR013766">
    <property type="entry name" value="Thioredoxin_domain"/>
</dbReference>
<comment type="caution">
    <text evidence="3">The sequence shown here is derived from an EMBL/GenBank/DDBJ whole genome shotgun (WGS) entry which is preliminary data.</text>
</comment>
<dbReference type="PROSITE" id="PS51352">
    <property type="entry name" value="THIOREDOXIN_2"/>
    <property type="match status" value="1"/>
</dbReference>
<gene>
    <name evidence="3" type="ORF">E3202_06295</name>
</gene>
<dbReference type="RefSeq" id="WP_165600792.1">
    <property type="nucleotide sequence ID" value="NZ_SORZ01000002.1"/>
</dbReference>
<accession>A0A506ULA2</accession>
<feature type="compositionally biased region" description="Low complexity" evidence="1">
    <location>
        <begin position="1"/>
        <end position="34"/>
    </location>
</feature>
<dbReference type="PANTHER" id="PTHR45663:SF11">
    <property type="entry name" value="GEO12009P1"/>
    <property type="match status" value="1"/>
</dbReference>
<keyword evidence="4" id="KW-1185">Reference proteome</keyword>
<dbReference type="PANTHER" id="PTHR45663">
    <property type="entry name" value="GEO12009P1"/>
    <property type="match status" value="1"/>
</dbReference>
<dbReference type="EMBL" id="SORZ01000002">
    <property type="protein sequence ID" value="TPW34134.1"/>
    <property type="molecule type" value="Genomic_DNA"/>
</dbReference>
<organism evidence="3 4">
    <name type="scientific">Oecophyllibacter saccharovorans</name>
    <dbReference type="NCBI Taxonomy" id="2558360"/>
    <lineage>
        <taxon>Bacteria</taxon>
        <taxon>Pseudomonadati</taxon>
        <taxon>Pseudomonadota</taxon>
        <taxon>Alphaproteobacteria</taxon>
        <taxon>Acetobacterales</taxon>
        <taxon>Acetobacteraceae</taxon>
        <taxon>Oecophyllibacter</taxon>
    </lineage>
</organism>
<dbReference type="SUPFAM" id="SSF48452">
    <property type="entry name" value="TPR-like"/>
    <property type="match status" value="1"/>
</dbReference>
<dbReference type="Gene3D" id="3.40.30.10">
    <property type="entry name" value="Glutaredoxin"/>
    <property type="match status" value="1"/>
</dbReference>
<dbReference type="GO" id="GO:0015035">
    <property type="term" value="F:protein-disulfide reductase activity"/>
    <property type="evidence" value="ECO:0007669"/>
    <property type="project" value="TreeGrafter"/>
</dbReference>
<dbReference type="Proteomes" id="UP000315037">
    <property type="component" value="Unassembled WGS sequence"/>
</dbReference>
<dbReference type="GO" id="GO:0005829">
    <property type="term" value="C:cytosol"/>
    <property type="evidence" value="ECO:0007669"/>
    <property type="project" value="TreeGrafter"/>
</dbReference>
<name>A0A506ULA2_9PROT</name>
<dbReference type="Pfam" id="PF00085">
    <property type="entry name" value="Thioredoxin"/>
    <property type="match status" value="1"/>
</dbReference>
<dbReference type="InterPro" id="IPR011990">
    <property type="entry name" value="TPR-like_helical_dom_sf"/>
</dbReference>
<evidence type="ECO:0000313" key="3">
    <source>
        <dbReference type="EMBL" id="TPW34134.1"/>
    </source>
</evidence>
<evidence type="ECO:0000313" key="4">
    <source>
        <dbReference type="Proteomes" id="UP000315037"/>
    </source>
</evidence>
<dbReference type="GO" id="GO:0006950">
    <property type="term" value="P:response to stress"/>
    <property type="evidence" value="ECO:0007669"/>
    <property type="project" value="UniProtKB-ARBA"/>
</dbReference>
<dbReference type="InterPro" id="IPR036249">
    <property type="entry name" value="Thioredoxin-like_sf"/>
</dbReference>
<dbReference type="Gene3D" id="1.25.40.10">
    <property type="entry name" value="Tetratricopeptide repeat domain"/>
    <property type="match status" value="2"/>
</dbReference>
<dbReference type="SUPFAM" id="SSF52833">
    <property type="entry name" value="Thioredoxin-like"/>
    <property type="match status" value="1"/>
</dbReference>
<dbReference type="AlphaFoldDB" id="A0A506ULA2"/>
<proteinExistence type="predicted"/>